<dbReference type="InterPro" id="IPR006379">
    <property type="entry name" value="HAD-SF_hydro_IIB"/>
</dbReference>
<name>A0A328ULY7_9FIRM</name>
<dbReference type="NCBIfam" id="TIGR00099">
    <property type="entry name" value="Cof-subfamily"/>
    <property type="match status" value="1"/>
</dbReference>
<dbReference type="InterPro" id="IPR000150">
    <property type="entry name" value="Cof"/>
</dbReference>
<dbReference type="Proteomes" id="UP000249377">
    <property type="component" value="Unassembled WGS sequence"/>
</dbReference>
<dbReference type="PANTHER" id="PTHR10000:SF8">
    <property type="entry name" value="HAD SUPERFAMILY HYDROLASE-LIKE, TYPE 3"/>
    <property type="match status" value="1"/>
</dbReference>
<dbReference type="EMBL" id="QLYR01000001">
    <property type="protein sequence ID" value="RAQ30503.1"/>
    <property type="molecule type" value="Genomic_DNA"/>
</dbReference>
<dbReference type="PANTHER" id="PTHR10000">
    <property type="entry name" value="PHOSPHOSERINE PHOSPHATASE"/>
    <property type="match status" value="1"/>
</dbReference>
<dbReference type="Gene3D" id="3.30.1240.10">
    <property type="match status" value="1"/>
</dbReference>
<evidence type="ECO:0000313" key="2">
    <source>
        <dbReference type="Proteomes" id="UP000249377"/>
    </source>
</evidence>
<protein>
    <recommendedName>
        <fullName evidence="3">Cof-type HAD-IIB family hydrolase</fullName>
    </recommendedName>
</protein>
<dbReference type="SFLD" id="SFLDS00003">
    <property type="entry name" value="Haloacid_Dehalogenase"/>
    <property type="match status" value="1"/>
</dbReference>
<dbReference type="Gene3D" id="3.40.50.1000">
    <property type="entry name" value="HAD superfamily/HAD-like"/>
    <property type="match status" value="1"/>
</dbReference>
<evidence type="ECO:0008006" key="3">
    <source>
        <dbReference type="Google" id="ProtNLM"/>
    </source>
</evidence>
<dbReference type="InterPro" id="IPR036412">
    <property type="entry name" value="HAD-like_sf"/>
</dbReference>
<dbReference type="AlphaFoldDB" id="A0A328ULY7"/>
<keyword evidence="2" id="KW-1185">Reference proteome</keyword>
<sequence>MIKLIASDMDGTLVKSDGTLDGEIFPLIEQLTARGIIFAAATGRQLLNIEELFAPVAERLLYITQNGAHVSYQKQTLASCGLSAELVLSCLDEAASIPDFYPIVFDESYGYVQHEDERFQRMLEKFNIIHRKVPDLRALAETHPLLRFTGCDFRDTEQNGWKRLQACIGARAQVTFSSAMWLDVVAKGVSKGAAMQSIQQRLQIAPEEVMAFGDFYNDLELIGAVGHSVAMANACEAVKKAARYETRSNDQGGVVWAIQHYLREGSLCSLRRV</sequence>
<dbReference type="Pfam" id="PF08282">
    <property type="entry name" value="Hydrolase_3"/>
    <property type="match status" value="1"/>
</dbReference>
<dbReference type="RefSeq" id="WP_112331700.1">
    <property type="nucleotide sequence ID" value="NZ_QLYR01000001.1"/>
</dbReference>
<gene>
    <name evidence="1" type="ORF">DPQ25_03105</name>
</gene>
<dbReference type="NCBIfam" id="TIGR01484">
    <property type="entry name" value="HAD-SF-IIB"/>
    <property type="match status" value="1"/>
</dbReference>
<comment type="caution">
    <text evidence="1">The sequence shown here is derived from an EMBL/GenBank/DDBJ whole genome shotgun (WGS) entry which is preliminary data.</text>
</comment>
<reference evidence="1 2" key="1">
    <citation type="submission" date="2018-06" db="EMBL/GenBank/DDBJ databases">
        <title>Noncontiguous genome sequence of Ruminococcaceae bacterium ASD2818.</title>
        <authorList>
            <person name="Chaplin A.V."/>
            <person name="Sokolova S.R."/>
            <person name="Kochetkova T.O."/>
            <person name="Goltsov A.Y."/>
            <person name="Trofimov D.Y."/>
            <person name="Efimov B.A."/>
        </authorList>
    </citation>
    <scope>NUCLEOTIDE SEQUENCE [LARGE SCALE GENOMIC DNA]</scope>
    <source>
        <strain evidence="1 2">ASD2818</strain>
    </source>
</reference>
<evidence type="ECO:0000313" key="1">
    <source>
        <dbReference type="EMBL" id="RAQ30503.1"/>
    </source>
</evidence>
<dbReference type="InterPro" id="IPR023214">
    <property type="entry name" value="HAD_sf"/>
</dbReference>
<proteinExistence type="predicted"/>
<dbReference type="SFLD" id="SFLDG01140">
    <property type="entry name" value="C2.B:_Phosphomannomutase_and_P"/>
    <property type="match status" value="1"/>
</dbReference>
<dbReference type="GO" id="GO:0000287">
    <property type="term" value="F:magnesium ion binding"/>
    <property type="evidence" value="ECO:0007669"/>
    <property type="project" value="TreeGrafter"/>
</dbReference>
<dbReference type="GO" id="GO:0016791">
    <property type="term" value="F:phosphatase activity"/>
    <property type="evidence" value="ECO:0007669"/>
    <property type="project" value="TreeGrafter"/>
</dbReference>
<accession>A0A328ULY7</accession>
<organism evidence="1 2">
    <name type="scientific">Hydrogeniiclostridium mannosilyticum</name>
    <dbReference type="NCBI Taxonomy" id="2764322"/>
    <lineage>
        <taxon>Bacteria</taxon>
        <taxon>Bacillati</taxon>
        <taxon>Bacillota</taxon>
        <taxon>Clostridia</taxon>
        <taxon>Eubacteriales</taxon>
        <taxon>Acutalibacteraceae</taxon>
        <taxon>Hydrogeniiclostridium</taxon>
    </lineage>
</organism>
<dbReference type="SUPFAM" id="SSF56784">
    <property type="entry name" value="HAD-like"/>
    <property type="match status" value="1"/>
</dbReference>
<dbReference type="GO" id="GO:0005829">
    <property type="term" value="C:cytosol"/>
    <property type="evidence" value="ECO:0007669"/>
    <property type="project" value="TreeGrafter"/>
</dbReference>